<keyword evidence="2" id="KW-0539">Nucleus</keyword>
<evidence type="ECO:0000313" key="4">
    <source>
        <dbReference type="Proteomes" id="UP001187734"/>
    </source>
</evidence>
<dbReference type="Proteomes" id="UP001187734">
    <property type="component" value="Unassembled WGS sequence"/>
</dbReference>
<dbReference type="AlphaFoldDB" id="A0AAE8M0U0"/>
<accession>A0AAE8M0U0</accession>
<comment type="caution">
    <text evidence="3">The sequence shown here is derived from an EMBL/GenBank/DDBJ whole genome shotgun (WGS) entry which is preliminary data.</text>
</comment>
<proteinExistence type="predicted"/>
<dbReference type="GO" id="GO:0005634">
    <property type="term" value="C:nucleus"/>
    <property type="evidence" value="ECO:0007669"/>
    <property type="project" value="UniProtKB-SubCell"/>
</dbReference>
<comment type="subcellular location">
    <subcellularLocation>
        <location evidence="1">Nucleus</location>
    </subcellularLocation>
</comment>
<dbReference type="PANTHER" id="PTHR37534:SF51">
    <property type="entry name" value="ACRIFLAVINE SENSITIVITY CONTROL PROTEIN ACR-2"/>
    <property type="match status" value="1"/>
</dbReference>
<dbReference type="GO" id="GO:0045944">
    <property type="term" value="P:positive regulation of transcription by RNA polymerase II"/>
    <property type="evidence" value="ECO:0007669"/>
    <property type="project" value="TreeGrafter"/>
</dbReference>
<evidence type="ECO:0000256" key="1">
    <source>
        <dbReference type="ARBA" id="ARBA00004123"/>
    </source>
</evidence>
<dbReference type="InterPro" id="IPR021858">
    <property type="entry name" value="Fun_TF"/>
</dbReference>
<name>A0AAE8M0U0_9HYPO</name>
<dbReference type="GO" id="GO:0000976">
    <property type="term" value="F:transcription cis-regulatory region binding"/>
    <property type="evidence" value="ECO:0007669"/>
    <property type="project" value="TreeGrafter"/>
</dbReference>
<dbReference type="PANTHER" id="PTHR37534">
    <property type="entry name" value="TRANSCRIPTIONAL ACTIVATOR PROTEIN UGA3"/>
    <property type="match status" value="1"/>
</dbReference>
<gene>
    <name evidence="3" type="ORF">FTOL_01641</name>
</gene>
<evidence type="ECO:0000256" key="2">
    <source>
        <dbReference type="ARBA" id="ARBA00023242"/>
    </source>
</evidence>
<organism evidence="3 4">
    <name type="scientific">Fusarium torulosum</name>
    <dbReference type="NCBI Taxonomy" id="33205"/>
    <lineage>
        <taxon>Eukaryota</taxon>
        <taxon>Fungi</taxon>
        <taxon>Dikarya</taxon>
        <taxon>Ascomycota</taxon>
        <taxon>Pezizomycotina</taxon>
        <taxon>Sordariomycetes</taxon>
        <taxon>Hypocreomycetidae</taxon>
        <taxon>Hypocreales</taxon>
        <taxon>Nectriaceae</taxon>
        <taxon>Fusarium</taxon>
    </lineage>
</organism>
<keyword evidence="4" id="KW-1185">Reference proteome</keyword>
<dbReference type="EMBL" id="ONZP01000050">
    <property type="protein sequence ID" value="SPJ71913.1"/>
    <property type="molecule type" value="Genomic_DNA"/>
</dbReference>
<protein>
    <submittedName>
        <fullName evidence="3">Related to acriflavine sensitivity control protein ACR-2</fullName>
    </submittedName>
</protein>
<reference evidence="3" key="1">
    <citation type="submission" date="2018-03" db="EMBL/GenBank/DDBJ databases">
        <authorList>
            <person name="Guldener U."/>
        </authorList>
    </citation>
    <scope>NUCLEOTIDE SEQUENCE</scope>
</reference>
<evidence type="ECO:0000313" key="3">
    <source>
        <dbReference type="EMBL" id="SPJ71913.1"/>
    </source>
</evidence>
<dbReference type="GO" id="GO:0003700">
    <property type="term" value="F:DNA-binding transcription factor activity"/>
    <property type="evidence" value="ECO:0007669"/>
    <property type="project" value="TreeGrafter"/>
</dbReference>
<sequence>MVTAAALHMSNVLRPSTDDRNPQIINAGDWNPSRRAMVDALEAKQRALYLLRIAFQNLHAQDSDMVLTAAMLLVTADMIDSGKHGSKAHLDGIGWLLSHAQPATTVGEMLKDFVISDCYIFYVFALTFMDPIPKSSIALNSTLASSAIHYAARNSFICCPAEILQILWSTAMILQESAEDDNDTIKTNKGVKLIMETMAFDVELWSHDIQHVPKGRQVTDIQSRIHTGYTHQTACCLYIMYAIPSVRNFLPESTEQDLEQGLMFHLRAITDDDPNFKTSFWPTFVAGAQTRDREQQSWIIDRMKRQSRLFPWGFLYTAIDTLQIIWQLRNSAQSELSWLEILRNPEVTFLIV</sequence>
<dbReference type="Pfam" id="PF11951">
    <property type="entry name" value="Fungal_trans_2"/>
    <property type="match status" value="1"/>
</dbReference>